<keyword evidence="9" id="KW-0443">Lipid metabolism</keyword>
<dbReference type="EMBL" id="JBBWWR010000005">
    <property type="protein sequence ID" value="KAK8966322.1"/>
    <property type="molecule type" value="Genomic_DNA"/>
</dbReference>
<evidence type="ECO:0000259" key="15">
    <source>
        <dbReference type="PROSITE" id="PS50222"/>
    </source>
</evidence>
<evidence type="ECO:0000256" key="2">
    <source>
        <dbReference type="ARBA" id="ARBA00005074"/>
    </source>
</evidence>
<name>A0ABR2MR04_9ASPA</name>
<dbReference type="InterPro" id="IPR002123">
    <property type="entry name" value="Plipid/glycerol_acylTrfase"/>
</dbReference>
<evidence type="ECO:0000256" key="3">
    <source>
        <dbReference type="ARBA" id="ARBA00008655"/>
    </source>
</evidence>
<evidence type="ECO:0000256" key="4">
    <source>
        <dbReference type="ARBA" id="ARBA00022516"/>
    </source>
</evidence>
<dbReference type="SUPFAM" id="SSF69593">
    <property type="entry name" value="Glycerol-3-phosphate (1)-acyltransferase"/>
    <property type="match status" value="1"/>
</dbReference>
<evidence type="ECO:0000256" key="9">
    <source>
        <dbReference type="ARBA" id="ARBA00023098"/>
    </source>
</evidence>
<comment type="pathway">
    <text evidence="2">Lipid metabolism; phospholipid metabolism.</text>
</comment>
<keyword evidence="5" id="KW-0808">Transferase</keyword>
<evidence type="ECO:0000313" key="16">
    <source>
        <dbReference type="EMBL" id="KAK8966322.1"/>
    </source>
</evidence>
<keyword evidence="12" id="KW-1208">Phospholipid metabolism</keyword>
<dbReference type="InterPro" id="IPR002048">
    <property type="entry name" value="EF_hand_dom"/>
</dbReference>
<keyword evidence="17" id="KW-1185">Reference proteome</keyword>
<evidence type="ECO:0000256" key="8">
    <source>
        <dbReference type="ARBA" id="ARBA00022989"/>
    </source>
</evidence>
<comment type="similarity">
    <text evidence="3">Belongs to the 1-acyl-sn-glycerol-3-phosphate acyltransferase family.</text>
</comment>
<evidence type="ECO:0000313" key="17">
    <source>
        <dbReference type="Proteomes" id="UP001412067"/>
    </source>
</evidence>
<feature type="domain" description="EF-hand" evidence="15">
    <location>
        <begin position="488"/>
        <end position="523"/>
    </location>
</feature>
<dbReference type="InterPro" id="IPR018247">
    <property type="entry name" value="EF_Hand_1_Ca_BS"/>
</dbReference>
<feature type="transmembrane region" description="Helical" evidence="14">
    <location>
        <begin position="83"/>
        <end position="114"/>
    </location>
</feature>
<dbReference type="Proteomes" id="UP001412067">
    <property type="component" value="Unassembled WGS sequence"/>
</dbReference>
<dbReference type="CDD" id="cd07991">
    <property type="entry name" value="LPLAT_LPCAT1-like"/>
    <property type="match status" value="1"/>
</dbReference>
<keyword evidence="13 16" id="KW-0012">Acyltransferase</keyword>
<evidence type="ECO:0000256" key="10">
    <source>
        <dbReference type="ARBA" id="ARBA00023136"/>
    </source>
</evidence>
<keyword evidence="8 14" id="KW-1133">Transmembrane helix</keyword>
<dbReference type="PANTHER" id="PTHR23063:SF52">
    <property type="entry name" value="LYSOPHOSPHATIDYLCHOLINE ACYLTRANSFERASE"/>
    <property type="match status" value="1"/>
</dbReference>
<dbReference type="PANTHER" id="PTHR23063">
    <property type="entry name" value="PHOSPHOLIPID ACYLTRANSFERASE"/>
    <property type="match status" value="1"/>
</dbReference>
<evidence type="ECO:0000256" key="1">
    <source>
        <dbReference type="ARBA" id="ARBA00004370"/>
    </source>
</evidence>
<keyword evidence="7" id="KW-0106">Calcium</keyword>
<dbReference type="InterPro" id="IPR045252">
    <property type="entry name" value="LPCAT1-like"/>
</dbReference>
<accession>A0ABR2MR04</accession>
<dbReference type="SMART" id="SM00054">
    <property type="entry name" value="EFh"/>
    <property type="match status" value="2"/>
</dbReference>
<comment type="caution">
    <text evidence="16">The sequence shown here is derived from an EMBL/GenBank/DDBJ whole genome shotgun (WGS) entry which is preliminary data.</text>
</comment>
<proteinExistence type="inferred from homology"/>
<evidence type="ECO:0000256" key="12">
    <source>
        <dbReference type="ARBA" id="ARBA00023264"/>
    </source>
</evidence>
<evidence type="ECO:0000256" key="14">
    <source>
        <dbReference type="SAM" id="Phobius"/>
    </source>
</evidence>
<gene>
    <name evidence="16" type="primary">LPEAT2</name>
    <name evidence="16" type="ORF">KSP40_PGU013921</name>
</gene>
<organism evidence="16 17">
    <name type="scientific">Platanthera guangdongensis</name>
    <dbReference type="NCBI Taxonomy" id="2320717"/>
    <lineage>
        <taxon>Eukaryota</taxon>
        <taxon>Viridiplantae</taxon>
        <taxon>Streptophyta</taxon>
        <taxon>Embryophyta</taxon>
        <taxon>Tracheophyta</taxon>
        <taxon>Spermatophyta</taxon>
        <taxon>Magnoliopsida</taxon>
        <taxon>Liliopsida</taxon>
        <taxon>Asparagales</taxon>
        <taxon>Orchidaceae</taxon>
        <taxon>Orchidoideae</taxon>
        <taxon>Orchideae</taxon>
        <taxon>Orchidinae</taxon>
        <taxon>Platanthera</taxon>
    </lineage>
</organism>
<dbReference type="PROSITE" id="PS50222">
    <property type="entry name" value="EF_HAND_2"/>
    <property type="match status" value="1"/>
</dbReference>
<comment type="subcellular location">
    <subcellularLocation>
        <location evidence="1">Membrane</location>
    </subcellularLocation>
</comment>
<sequence length="540" mass="60983">MAYPTSGDHLQAPLLSEGIRYGEVIVDIDGDGSERQMVGGGEAAAMTLFQDENPFSFLGASAFSLSPPSPVDPFRNHTPSMSFYGWCKTVVCLLIALARLLLFGLALLIGFLATKLALLGWKDMKSPMPRWRCRIMLVTRISSRIILFSFGYHWINRIGRPASREVAPIVVCNHVSYIEPIFFFYELFPTIVASESHDMLPFVGTIIRAMQVIYVDRFSSSSRKNAVNEIKRKALCNKFPHLLLFPEGTTTNGRFLISFQHGAFIPSLPIQPVVVRYPHIHFDQSWGDISLAKLMFRMFTQFQNFMEVEYLPVIFPSEDETASHLAKRTSYVMGNALNVVQTSHAYGDIMLVKRASELSKDYCSNFLVEMAWVESSFNISTSEALELLDQFCAMNPDQNGRVKSNNFCSAFGLGDNLLFKKIFAYLDVERKGSITFRQFLVGSGNVRKQPLFMRACETAFNTYYCDGESSCLTLEQFRDKLLSLMPITPKESLDRLIQLFDVDADGKIDRDDYMRCLWKNPLLVSISPSLSQTAVLAVHL</sequence>
<keyword evidence="4" id="KW-0444">Lipid biosynthesis</keyword>
<keyword evidence="6 14" id="KW-0812">Transmembrane</keyword>
<keyword evidence="11" id="KW-0594">Phospholipid biosynthesis</keyword>
<dbReference type="InterPro" id="IPR011992">
    <property type="entry name" value="EF-hand-dom_pair"/>
</dbReference>
<evidence type="ECO:0000256" key="6">
    <source>
        <dbReference type="ARBA" id="ARBA00022692"/>
    </source>
</evidence>
<protein>
    <submittedName>
        <fullName evidence="16">Lysophospholipid acyltransferase LPEAT2</fullName>
    </submittedName>
</protein>
<evidence type="ECO:0000256" key="7">
    <source>
        <dbReference type="ARBA" id="ARBA00022837"/>
    </source>
</evidence>
<reference evidence="16 17" key="1">
    <citation type="journal article" date="2022" name="Nat. Plants">
        <title>Genomes of leafy and leafless Platanthera orchids illuminate the evolution of mycoheterotrophy.</title>
        <authorList>
            <person name="Li M.H."/>
            <person name="Liu K.W."/>
            <person name="Li Z."/>
            <person name="Lu H.C."/>
            <person name="Ye Q.L."/>
            <person name="Zhang D."/>
            <person name="Wang J.Y."/>
            <person name="Li Y.F."/>
            <person name="Zhong Z.M."/>
            <person name="Liu X."/>
            <person name="Yu X."/>
            <person name="Liu D.K."/>
            <person name="Tu X.D."/>
            <person name="Liu B."/>
            <person name="Hao Y."/>
            <person name="Liao X.Y."/>
            <person name="Jiang Y.T."/>
            <person name="Sun W.H."/>
            <person name="Chen J."/>
            <person name="Chen Y.Q."/>
            <person name="Ai Y."/>
            <person name="Zhai J.W."/>
            <person name="Wu S.S."/>
            <person name="Zhou Z."/>
            <person name="Hsiao Y.Y."/>
            <person name="Wu W.L."/>
            <person name="Chen Y.Y."/>
            <person name="Lin Y.F."/>
            <person name="Hsu J.L."/>
            <person name="Li C.Y."/>
            <person name="Wang Z.W."/>
            <person name="Zhao X."/>
            <person name="Zhong W.Y."/>
            <person name="Ma X.K."/>
            <person name="Ma L."/>
            <person name="Huang J."/>
            <person name="Chen G.Z."/>
            <person name="Huang M.Z."/>
            <person name="Huang L."/>
            <person name="Peng D.H."/>
            <person name="Luo Y.B."/>
            <person name="Zou S.Q."/>
            <person name="Chen S.P."/>
            <person name="Lan S."/>
            <person name="Tsai W.C."/>
            <person name="Van de Peer Y."/>
            <person name="Liu Z.J."/>
        </authorList>
    </citation>
    <scope>NUCLEOTIDE SEQUENCE [LARGE SCALE GENOMIC DNA]</scope>
    <source>
        <strain evidence="16">Lor288</strain>
    </source>
</reference>
<dbReference type="Pfam" id="PF01553">
    <property type="entry name" value="Acyltransferase"/>
    <property type="match status" value="1"/>
</dbReference>
<evidence type="ECO:0000256" key="13">
    <source>
        <dbReference type="ARBA" id="ARBA00023315"/>
    </source>
</evidence>
<dbReference type="PROSITE" id="PS00018">
    <property type="entry name" value="EF_HAND_1"/>
    <property type="match status" value="1"/>
</dbReference>
<evidence type="ECO:0000256" key="5">
    <source>
        <dbReference type="ARBA" id="ARBA00022679"/>
    </source>
</evidence>
<dbReference type="GO" id="GO:0016746">
    <property type="term" value="F:acyltransferase activity"/>
    <property type="evidence" value="ECO:0007669"/>
    <property type="project" value="UniProtKB-KW"/>
</dbReference>
<dbReference type="SMART" id="SM00563">
    <property type="entry name" value="PlsC"/>
    <property type="match status" value="1"/>
</dbReference>
<keyword evidence="10 14" id="KW-0472">Membrane</keyword>
<dbReference type="Gene3D" id="1.10.238.10">
    <property type="entry name" value="EF-hand"/>
    <property type="match status" value="1"/>
</dbReference>
<evidence type="ECO:0000256" key="11">
    <source>
        <dbReference type="ARBA" id="ARBA00023209"/>
    </source>
</evidence>
<dbReference type="SUPFAM" id="SSF47473">
    <property type="entry name" value="EF-hand"/>
    <property type="match status" value="1"/>
</dbReference>